<evidence type="ECO:0000256" key="17">
    <source>
        <dbReference type="SAM" id="Phobius"/>
    </source>
</evidence>
<evidence type="ECO:0000256" key="10">
    <source>
        <dbReference type="ARBA" id="ARBA00022989"/>
    </source>
</evidence>
<dbReference type="EMBL" id="JAFIRN010000016">
    <property type="protein sequence ID" value="KAG5833388.1"/>
    <property type="molecule type" value="Genomic_DNA"/>
</dbReference>
<keyword evidence="7" id="KW-0732">Signal</keyword>
<evidence type="ECO:0000256" key="2">
    <source>
        <dbReference type="ARBA" id="ARBA00007280"/>
    </source>
</evidence>
<dbReference type="Proteomes" id="UP001044222">
    <property type="component" value="Chromosome 16"/>
</dbReference>
<keyword evidence="19" id="KW-1185">Reference proteome</keyword>
<dbReference type="PANTHER" id="PTHR10035">
    <property type="entry name" value="T-CELL SURFACE GLYCOPROTEIN CD3 ZETA CHAIN"/>
    <property type="match status" value="1"/>
</dbReference>
<dbReference type="PROSITE" id="PS51055">
    <property type="entry name" value="ITAM_1"/>
    <property type="match status" value="1"/>
</dbReference>
<dbReference type="InterPro" id="IPR021663">
    <property type="entry name" value="CD3_zeta/IgE_Fc_rcpt_gamma"/>
</dbReference>
<evidence type="ECO:0000256" key="5">
    <source>
        <dbReference type="ARBA" id="ARBA00022553"/>
    </source>
</evidence>
<evidence type="ECO:0000256" key="9">
    <source>
        <dbReference type="ARBA" id="ARBA00022859"/>
    </source>
</evidence>
<keyword evidence="10 17" id="KW-1133">Transmembrane helix</keyword>
<evidence type="ECO:0000256" key="7">
    <source>
        <dbReference type="ARBA" id="ARBA00022729"/>
    </source>
</evidence>
<organism evidence="18 19">
    <name type="scientific">Anguilla anguilla</name>
    <name type="common">European freshwater eel</name>
    <name type="synonym">Muraena anguilla</name>
    <dbReference type="NCBI Taxonomy" id="7936"/>
    <lineage>
        <taxon>Eukaryota</taxon>
        <taxon>Metazoa</taxon>
        <taxon>Chordata</taxon>
        <taxon>Craniata</taxon>
        <taxon>Vertebrata</taxon>
        <taxon>Euteleostomi</taxon>
        <taxon>Actinopterygii</taxon>
        <taxon>Neopterygii</taxon>
        <taxon>Teleostei</taxon>
        <taxon>Anguilliformes</taxon>
        <taxon>Anguillidae</taxon>
        <taxon>Anguilla</taxon>
    </lineage>
</organism>
<keyword evidence="4" id="KW-1003">Cell membrane</keyword>
<keyword evidence="5" id="KW-0597">Phosphoprotein</keyword>
<evidence type="ECO:0000313" key="19">
    <source>
        <dbReference type="Proteomes" id="UP001044222"/>
    </source>
</evidence>
<dbReference type="Pfam" id="PF02189">
    <property type="entry name" value="ITAM"/>
    <property type="match status" value="1"/>
</dbReference>
<feature type="transmembrane region" description="Helical" evidence="17">
    <location>
        <begin position="6"/>
        <end position="22"/>
    </location>
</feature>
<sequence length="129" mass="14587">MLCYILDGVLLLYGLVITGLFFRERYFKPTKADSKDDGIYMGLNKAADAYDVLRPSGDAESGAGASRGKRRQGDDETYTPLQKGTEDNYKEIGVKKERRRNRNEQVYQGLSTATKDTYDSLHMPQLPPR</sequence>
<feature type="region of interest" description="Disordered" evidence="16">
    <location>
        <begin position="54"/>
        <end position="129"/>
    </location>
</feature>
<dbReference type="Pfam" id="PF11628">
    <property type="entry name" value="TCR_zetazeta"/>
    <property type="match status" value="1"/>
</dbReference>
<evidence type="ECO:0000256" key="4">
    <source>
        <dbReference type="ARBA" id="ARBA00022475"/>
    </source>
</evidence>
<dbReference type="AlphaFoldDB" id="A0A9D3LRI5"/>
<proteinExistence type="inferred from homology"/>
<dbReference type="InterPro" id="IPR003110">
    <property type="entry name" value="Phos_immunorcpt_sig_ITAM"/>
</dbReference>
<keyword evidence="8" id="KW-0677">Repeat</keyword>
<dbReference type="InterPro" id="IPR024128">
    <property type="entry name" value="T-cell_CD3_zeta"/>
</dbReference>
<name>A0A9D3LRI5_ANGAN</name>
<evidence type="ECO:0000256" key="14">
    <source>
        <dbReference type="ARBA" id="ARBA00030941"/>
    </source>
</evidence>
<evidence type="ECO:0000256" key="16">
    <source>
        <dbReference type="SAM" id="MobiDB-lite"/>
    </source>
</evidence>
<gene>
    <name evidence="18" type="ORF">ANANG_G00275400</name>
</gene>
<evidence type="ECO:0000256" key="12">
    <source>
        <dbReference type="ARBA" id="ARBA00023136"/>
    </source>
</evidence>
<keyword evidence="12 17" id="KW-0472">Membrane</keyword>
<dbReference type="GO" id="GO:0002250">
    <property type="term" value="P:adaptive immune response"/>
    <property type="evidence" value="ECO:0007669"/>
    <property type="project" value="UniProtKB-KW"/>
</dbReference>
<evidence type="ECO:0000313" key="18">
    <source>
        <dbReference type="EMBL" id="KAG5833388.1"/>
    </source>
</evidence>
<evidence type="ECO:0000256" key="11">
    <source>
        <dbReference type="ARBA" id="ARBA00023130"/>
    </source>
</evidence>
<keyword evidence="13" id="KW-0675">Receptor</keyword>
<comment type="function">
    <text evidence="15">Part of the TCR-CD3 complex present on T-lymphocyte cell surface that plays an essential role in adaptive immune response. When antigen presenting cells (APCs) activate T-cell receptor (TCR), TCR-mediated signals are transmitted across the cell membrane by the CD3 chains CD3D, CD3E, CD3G and CD3Z. All CD3 chains contain immunoreceptor tyrosine-based activation motifs (ITAMs) in their cytoplasmic domain. Upon TCR engagement, these motifs become phosphorylated by Src family protein tyrosine kinases LCK and FYN, resulting in the activation of downstream signaling pathways. CD3Z ITAMs phosphorylation creates multiple docking sites for the protein kinase ZAP70 leading to ZAP70 phosphorylation and its conversion into a catalytically active enzyme. Plays an important role in intrathymic T-cell differentiation. Additionally, participates in the activity-dependent synapse formation of retinal ganglion cells (RGCs) in both the retina and dorsal lateral geniculate nucleus (dLGN).</text>
</comment>
<comment type="similarity">
    <text evidence="2">Belongs to the CD3Z/FCER1G family.</text>
</comment>
<evidence type="ECO:0000256" key="8">
    <source>
        <dbReference type="ARBA" id="ARBA00022737"/>
    </source>
</evidence>
<dbReference type="SMART" id="SM00077">
    <property type="entry name" value="ITAM"/>
    <property type="match status" value="3"/>
</dbReference>
<evidence type="ECO:0000256" key="6">
    <source>
        <dbReference type="ARBA" id="ARBA00022692"/>
    </source>
</evidence>
<evidence type="ECO:0000256" key="13">
    <source>
        <dbReference type="ARBA" id="ARBA00023170"/>
    </source>
</evidence>
<protein>
    <recommendedName>
        <fullName evidence="3">T-cell surface glycoprotein CD3 zeta chain</fullName>
    </recommendedName>
    <alternativeName>
        <fullName evidence="14">T-cell receptor T3 zeta chain</fullName>
    </alternativeName>
</protein>
<evidence type="ECO:0000256" key="3">
    <source>
        <dbReference type="ARBA" id="ARBA00020448"/>
    </source>
</evidence>
<feature type="compositionally biased region" description="Polar residues" evidence="16">
    <location>
        <begin position="104"/>
        <end position="115"/>
    </location>
</feature>
<keyword evidence="6 17" id="KW-0812">Transmembrane</keyword>
<keyword evidence="11" id="KW-1064">Adaptive immunity</keyword>
<comment type="subcellular location">
    <subcellularLocation>
        <location evidence="1">Cell membrane</location>
        <topology evidence="1">Single-pass type I membrane protein</topology>
    </subcellularLocation>
</comment>
<feature type="compositionally biased region" description="Basic and acidic residues" evidence="16">
    <location>
        <begin position="84"/>
        <end position="95"/>
    </location>
</feature>
<dbReference type="GO" id="GO:0004888">
    <property type="term" value="F:transmembrane signaling receptor activity"/>
    <property type="evidence" value="ECO:0007669"/>
    <property type="project" value="InterPro"/>
</dbReference>
<reference evidence="18" key="1">
    <citation type="submission" date="2021-01" db="EMBL/GenBank/DDBJ databases">
        <title>A chromosome-scale assembly of European eel, Anguilla anguilla.</title>
        <authorList>
            <person name="Henkel C."/>
            <person name="Jong-Raadsen S.A."/>
            <person name="Dufour S."/>
            <person name="Weltzien F.-A."/>
            <person name="Palstra A.P."/>
            <person name="Pelster B."/>
            <person name="Spaink H.P."/>
            <person name="Van Den Thillart G.E."/>
            <person name="Jansen H."/>
            <person name="Zahm M."/>
            <person name="Klopp C."/>
            <person name="Cedric C."/>
            <person name="Louis A."/>
            <person name="Berthelot C."/>
            <person name="Parey E."/>
            <person name="Roest Crollius H."/>
            <person name="Montfort J."/>
            <person name="Robinson-Rechavi M."/>
            <person name="Bucao C."/>
            <person name="Bouchez O."/>
            <person name="Gislard M."/>
            <person name="Lluch J."/>
            <person name="Milhes M."/>
            <person name="Lampietro C."/>
            <person name="Lopez Roques C."/>
            <person name="Donnadieu C."/>
            <person name="Braasch I."/>
            <person name="Desvignes T."/>
            <person name="Postlethwait J."/>
            <person name="Bobe J."/>
            <person name="Guiguen Y."/>
            <person name="Dirks R."/>
        </authorList>
    </citation>
    <scope>NUCLEOTIDE SEQUENCE</scope>
    <source>
        <strain evidence="18">Tag_6206</strain>
        <tissue evidence="18">Liver</tissue>
    </source>
</reference>
<dbReference type="GO" id="GO:0007166">
    <property type="term" value="P:cell surface receptor signaling pathway"/>
    <property type="evidence" value="ECO:0007669"/>
    <property type="project" value="InterPro"/>
</dbReference>
<comment type="caution">
    <text evidence="18">The sequence shown here is derived from an EMBL/GenBank/DDBJ whole genome shotgun (WGS) entry which is preliminary data.</text>
</comment>
<accession>A0A9D3LRI5</accession>
<evidence type="ECO:0000256" key="1">
    <source>
        <dbReference type="ARBA" id="ARBA00004251"/>
    </source>
</evidence>
<dbReference type="GO" id="GO:0098797">
    <property type="term" value="C:plasma membrane protein complex"/>
    <property type="evidence" value="ECO:0007669"/>
    <property type="project" value="UniProtKB-ARBA"/>
</dbReference>
<dbReference type="PANTHER" id="PTHR10035:SF2">
    <property type="entry name" value="T-CELL SURFACE GLYCOPROTEIN CD3 ZETA CHAIN"/>
    <property type="match status" value="1"/>
</dbReference>
<keyword evidence="9" id="KW-0391">Immunity</keyword>
<evidence type="ECO:0000256" key="15">
    <source>
        <dbReference type="ARBA" id="ARBA00045360"/>
    </source>
</evidence>